<dbReference type="Proteomes" id="UP001162164">
    <property type="component" value="Unassembled WGS sequence"/>
</dbReference>
<gene>
    <name evidence="1" type="ORF">NQ317_005571</name>
</gene>
<comment type="caution">
    <text evidence="1">The sequence shown here is derived from an EMBL/GenBank/DDBJ whole genome shotgun (WGS) entry which is preliminary data.</text>
</comment>
<dbReference type="EMBL" id="JAPWTJ010002066">
    <property type="protein sequence ID" value="KAJ8968088.1"/>
    <property type="molecule type" value="Genomic_DNA"/>
</dbReference>
<reference evidence="1" key="1">
    <citation type="journal article" date="2023" name="Insect Mol. Biol.">
        <title>Genome sequencing provides insights into the evolution of gene families encoding plant cell wall-degrading enzymes in longhorned beetles.</title>
        <authorList>
            <person name="Shin N.R."/>
            <person name="Okamura Y."/>
            <person name="Kirsch R."/>
            <person name="Pauchet Y."/>
        </authorList>
    </citation>
    <scope>NUCLEOTIDE SEQUENCE</scope>
    <source>
        <strain evidence="1">MMC_N1</strain>
    </source>
</reference>
<protein>
    <submittedName>
        <fullName evidence="1">Uncharacterized protein</fullName>
    </submittedName>
</protein>
<sequence length="74" mass="8777">MSQHSSSKSSRWKGWTRPSFRSLNVVACQYAQNTITISDTKKIFCSEWFRLAKQRLMREQKHLRNDNDNSIQLT</sequence>
<evidence type="ECO:0000313" key="2">
    <source>
        <dbReference type="Proteomes" id="UP001162164"/>
    </source>
</evidence>
<proteinExistence type="predicted"/>
<accession>A0ABQ9IX19</accession>
<organism evidence="1 2">
    <name type="scientific">Molorchus minor</name>
    <dbReference type="NCBI Taxonomy" id="1323400"/>
    <lineage>
        <taxon>Eukaryota</taxon>
        <taxon>Metazoa</taxon>
        <taxon>Ecdysozoa</taxon>
        <taxon>Arthropoda</taxon>
        <taxon>Hexapoda</taxon>
        <taxon>Insecta</taxon>
        <taxon>Pterygota</taxon>
        <taxon>Neoptera</taxon>
        <taxon>Endopterygota</taxon>
        <taxon>Coleoptera</taxon>
        <taxon>Polyphaga</taxon>
        <taxon>Cucujiformia</taxon>
        <taxon>Chrysomeloidea</taxon>
        <taxon>Cerambycidae</taxon>
        <taxon>Lamiinae</taxon>
        <taxon>Monochamini</taxon>
        <taxon>Molorchus</taxon>
    </lineage>
</organism>
<name>A0ABQ9IX19_9CUCU</name>
<evidence type="ECO:0000313" key="1">
    <source>
        <dbReference type="EMBL" id="KAJ8968088.1"/>
    </source>
</evidence>
<keyword evidence="2" id="KW-1185">Reference proteome</keyword>